<dbReference type="Gene3D" id="3.40.190.10">
    <property type="entry name" value="Periplasmic binding protein-like II"/>
    <property type="match status" value="1"/>
</dbReference>
<accession>A0A9D2QTR2</accession>
<protein>
    <submittedName>
        <fullName evidence="1">Extracellular solute-binding protein</fullName>
    </submittedName>
</protein>
<evidence type="ECO:0000313" key="2">
    <source>
        <dbReference type="Proteomes" id="UP000823892"/>
    </source>
</evidence>
<dbReference type="PROSITE" id="PS51257">
    <property type="entry name" value="PROKAR_LIPOPROTEIN"/>
    <property type="match status" value="1"/>
</dbReference>
<name>A0A9D2QTR2_9FIRM</name>
<gene>
    <name evidence="1" type="ORF">H9914_10600</name>
</gene>
<dbReference type="Proteomes" id="UP000823892">
    <property type="component" value="Unassembled WGS sequence"/>
</dbReference>
<comment type="caution">
    <text evidence="1">The sequence shown here is derived from an EMBL/GenBank/DDBJ whole genome shotgun (WGS) entry which is preliminary data.</text>
</comment>
<proteinExistence type="predicted"/>
<dbReference type="AlphaFoldDB" id="A0A9D2QTR2"/>
<evidence type="ECO:0000313" key="1">
    <source>
        <dbReference type="EMBL" id="HJD29423.1"/>
    </source>
</evidence>
<reference evidence="1" key="1">
    <citation type="journal article" date="2021" name="PeerJ">
        <title>Extensive microbial diversity within the chicken gut microbiome revealed by metagenomics and culture.</title>
        <authorList>
            <person name="Gilroy R."/>
            <person name="Ravi A."/>
            <person name="Getino M."/>
            <person name="Pursley I."/>
            <person name="Horton D.L."/>
            <person name="Alikhan N.F."/>
            <person name="Baker D."/>
            <person name="Gharbi K."/>
            <person name="Hall N."/>
            <person name="Watson M."/>
            <person name="Adriaenssens E.M."/>
            <person name="Foster-Nyarko E."/>
            <person name="Jarju S."/>
            <person name="Secka A."/>
            <person name="Antonio M."/>
            <person name="Oren A."/>
            <person name="Chaudhuri R.R."/>
            <person name="La Ragione R."/>
            <person name="Hildebrand F."/>
            <person name="Pallen M.J."/>
        </authorList>
    </citation>
    <scope>NUCLEOTIDE SEQUENCE</scope>
    <source>
        <strain evidence="1">ChiBcec6-4105</strain>
    </source>
</reference>
<sequence length="113" mass="12444">MKNKILVSFLSIAMIGTGLIGCSSGEGDSSKGDSTQISIECGFSGTQLEEFQSIVDRFTEETGINVQIITDGSDYEATMKTKMASNDLPDIWLTHGWSVMRYSEYLMPLQDED</sequence>
<feature type="non-terminal residue" evidence="1">
    <location>
        <position position="113"/>
    </location>
</feature>
<dbReference type="EMBL" id="DWUY01000238">
    <property type="protein sequence ID" value="HJD29423.1"/>
    <property type="molecule type" value="Genomic_DNA"/>
</dbReference>
<reference evidence="1" key="2">
    <citation type="submission" date="2021-04" db="EMBL/GenBank/DDBJ databases">
        <authorList>
            <person name="Gilroy R."/>
        </authorList>
    </citation>
    <scope>NUCLEOTIDE SEQUENCE</scope>
    <source>
        <strain evidence="1">ChiBcec6-4105</strain>
    </source>
</reference>
<dbReference type="SUPFAM" id="SSF53850">
    <property type="entry name" value="Periplasmic binding protein-like II"/>
    <property type="match status" value="1"/>
</dbReference>
<organism evidence="1 2">
    <name type="scientific">Candidatus Blautia avicola</name>
    <dbReference type="NCBI Taxonomy" id="2838483"/>
    <lineage>
        <taxon>Bacteria</taxon>
        <taxon>Bacillati</taxon>
        <taxon>Bacillota</taxon>
        <taxon>Clostridia</taxon>
        <taxon>Lachnospirales</taxon>
        <taxon>Lachnospiraceae</taxon>
        <taxon>Blautia</taxon>
    </lineage>
</organism>